<protein>
    <recommendedName>
        <fullName evidence="3">Serine-threonine/tyrosine-protein kinase catalytic domain-containing protein</fullName>
    </recommendedName>
</protein>
<reference evidence="4 5" key="1">
    <citation type="submission" date="2024-05" db="EMBL/GenBank/DDBJ databases">
        <title>Genome sequencing and assembly of Indian major carp, Cirrhinus mrigala (Hamilton, 1822).</title>
        <authorList>
            <person name="Mohindra V."/>
            <person name="Chowdhury L.M."/>
            <person name="Lal K."/>
            <person name="Jena J.K."/>
        </authorList>
    </citation>
    <scope>NUCLEOTIDE SEQUENCE [LARGE SCALE GENOMIC DNA]</scope>
    <source>
        <strain evidence="4">CM1030</strain>
        <tissue evidence="4">Blood</tissue>
    </source>
</reference>
<organism evidence="4 5">
    <name type="scientific">Cirrhinus mrigala</name>
    <name type="common">Mrigala</name>
    <dbReference type="NCBI Taxonomy" id="683832"/>
    <lineage>
        <taxon>Eukaryota</taxon>
        <taxon>Metazoa</taxon>
        <taxon>Chordata</taxon>
        <taxon>Craniata</taxon>
        <taxon>Vertebrata</taxon>
        <taxon>Euteleostomi</taxon>
        <taxon>Actinopterygii</taxon>
        <taxon>Neopterygii</taxon>
        <taxon>Teleostei</taxon>
        <taxon>Ostariophysi</taxon>
        <taxon>Cypriniformes</taxon>
        <taxon>Cyprinidae</taxon>
        <taxon>Labeoninae</taxon>
        <taxon>Labeonini</taxon>
        <taxon>Cirrhinus</taxon>
    </lineage>
</organism>
<dbReference type="Proteomes" id="UP001529510">
    <property type="component" value="Unassembled WGS sequence"/>
</dbReference>
<dbReference type="AlphaFoldDB" id="A0ABD0MN40"/>
<dbReference type="InterPro" id="IPR001245">
    <property type="entry name" value="Ser-Thr/Tyr_kinase_cat_dom"/>
</dbReference>
<evidence type="ECO:0000313" key="5">
    <source>
        <dbReference type="Proteomes" id="UP001529510"/>
    </source>
</evidence>
<evidence type="ECO:0000313" key="4">
    <source>
        <dbReference type="EMBL" id="KAL0149956.1"/>
    </source>
</evidence>
<evidence type="ECO:0000259" key="3">
    <source>
        <dbReference type="Pfam" id="PF07714"/>
    </source>
</evidence>
<name>A0ABD0MN40_CIRMR</name>
<accession>A0ABD0MN40</accession>
<evidence type="ECO:0000256" key="1">
    <source>
        <dbReference type="ARBA" id="ARBA00022741"/>
    </source>
</evidence>
<dbReference type="PANTHER" id="PTHR11920">
    <property type="entry name" value="GUANYLYL CYCLASE"/>
    <property type="match status" value="1"/>
</dbReference>
<dbReference type="SUPFAM" id="SSF56112">
    <property type="entry name" value="Protein kinase-like (PK-like)"/>
    <property type="match status" value="1"/>
</dbReference>
<dbReference type="EMBL" id="JAMKFB020000308">
    <property type="protein sequence ID" value="KAL0149956.1"/>
    <property type="molecule type" value="Genomic_DNA"/>
</dbReference>
<dbReference type="Gene3D" id="1.10.510.10">
    <property type="entry name" value="Transferase(Phosphotransferase) domain 1"/>
    <property type="match status" value="1"/>
</dbReference>
<keyword evidence="2" id="KW-0456">Lyase</keyword>
<comment type="caution">
    <text evidence="4">The sequence shown here is derived from an EMBL/GenBank/DDBJ whole genome shotgun (WGS) entry which is preliminary data.</text>
</comment>
<dbReference type="GO" id="GO:0000166">
    <property type="term" value="F:nucleotide binding"/>
    <property type="evidence" value="ECO:0007669"/>
    <property type="project" value="UniProtKB-KW"/>
</dbReference>
<feature type="non-terminal residue" evidence="4">
    <location>
        <position position="54"/>
    </location>
</feature>
<feature type="domain" description="Serine-threonine/tyrosine-protein kinase catalytic" evidence="3">
    <location>
        <begin position="5"/>
        <end position="47"/>
    </location>
</feature>
<sequence length="54" mass="6180">MFMFVFRELDHPNLCKFFGGCVEVPNVAIVTEYCPKGSLNDVLLNDEIPLNWGF</sequence>
<dbReference type="Pfam" id="PF07714">
    <property type="entry name" value="PK_Tyr_Ser-Thr"/>
    <property type="match status" value="1"/>
</dbReference>
<dbReference type="PANTHER" id="PTHR11920:SF507">
    <property type="entry name" value="GUANYLATE CYCLASE"/>
    <property type="match status" value="1"/>
</dbReference>
<keyword evidence="5" id="KW-1185">Reference proteome</keyword>
<keyword evidence="1" id="KW-0547">Nucleotide-binding</keyword>
<proteinExistence type="predicted"/>
<evidence type="ECO:0000256" key="2">
    <source>
        <dbReference type="ARBA" id="ARBA00023239"/>
    </source>
</evidence>
<dbReference type="InterPro" id="IPR011009">
    <property type="entry name" value="Kinase-like_dom_sf"/>
</dbReference>
<gene>
    <name evidence="4" type="ORF">M9458_054615</name>
</gene>
<dbReference type="InterPro" id="IPR050401">
    <property type="entry name" value="Cyclic_nucleotide_synthase"/>
</dbReference>
<dbReference type="GO" id="GO:0016829">
    <property type="term" value="F:lyase activity"/>
    <property type="evidence" value="ECO:0007669"/>
    <property type="project" value="UniProtKB-KW"/>
</dbReference>